<dbReference type="OrthoDB" id="5660267at2"/>
<dbReference type="RefSeq" id="WP_057625547.1">
    <property type="nucleotide sequence ID" value="NZ_LKHV02000001.1"/>
</dbReference>
<dbReference type="EMBL" id="LKHV01000019">
    <property type="protein sequence ID" value="KRG17314.1"/>
    <property type="molecule type" value="Genomic_DNA"/>
</dbReference>
<gene>
    <name evidence="3" type="primary">ceaC</name>
    <name evidence="4" type="ORF">CC99x_000360</name>
    <name evidence="3" type="ORF">CC99x_02462</name>
</gene>
<evidence type="ECO:0000259" key="2">
    <source>
        <dbReference type="Pfam" id="PF09000"/>
    </source>
</evidence>
<dbReference type="EC" id="3.1.-.-" evidence="3"/>
<dbReference type="InterPro" id="IPR009105">
    <property type="entry name" value="Colicin_E3_ribonuclease"/>
</dbReference>
<dbReference type="Proteomes" id="UP000051494">
    <property type="component" value="Unassembled WGS sequence"/>
</dbReference>
<dbReference type="GO" id="GO:0016788">
    <property type="term" value="F:hydrolase activity, acting on ester bonds"/>
    <property type="evidence" value="ECO:0007669"/>
    <property type="project" value="InterPro"/>
</dbReference>
<dbReference type="InterPro" id="IPR036725">
    <property type="entry name" value="ColE3_ribonuclease_sf"/>
</dbReference>
<keyword evidence="5" id="KW-1185">Reference proteome</keyword>
<feature type="compositionally biased region" description="Basic and acidic residues" evidence="1">
    <location>
        <begin position="2027"/>
        <end position="2054"/>
    </location>
</feature>
<protein>
    <submittedName>
        <fullName evidence="3">Colicin-E3</fullName>
        <ecNumber evidence="3">3.1.-.-</ecNumber>
    </submittedName>
</protein>
<proteinExistence type="predicted"/>
<dbReference type="EMBL" id="LKHV02000001">
    <property type="protein sequence ID" value="MCS5707345.1"/>
    <property type="molecule type" value="Genomic_DNA"/>
</dbReference>
<keyword evidence="3" id="KW-0378">Hydrolase</keyword>
<reference evidence="4" key="3">
    <citation type="submission" date="2021-06" db="EMBL/GenBank/DDBJ databases">
        <title>Genomic Description and Analysis of Intracellular Bacteria, Candidatus Berkiella cookevillensis and Candidatus Berkiella aquae.</title>
        <authorList>
            <person name="Kidane D.T."/>
            <person name="Mehari Y.T."/>
            <person name="Rice F.C."/>
            <person name="Arivett B.A."/>
            <person name="Farone A.L."/>
            <person name="Berk S.G."/>
            <person name="Farone M.B."/>
        </authorList>
    </citation>
    <scope>NUCLEOTIDE SEQUENCE</scope>
    <source>
        <strain evidence="4">CC99</strain>
    </source>
</reference>
<evidence type="ECO:0000313" key="5">
    <source>
        <dbReference type="Proteomes" id="UP000051494"/>
    </source>
</evidence>
<feature type="domain" description="Colicin E3-like ribonuclease" evidence="2">
    <location>
        <begin position="2309"/>
        <end position="2385"/>
    </location>
</feature>
<evidence type="ECO:0000256" key="1">
    <source>
        <dbReference type="SAM" id="MobiDB-lite"/>
    </source>
</evidence>
<dbReference type="GO" id="GO:0043022">
    <property type="term" value="F:ribosome binding"/>
    <property type="evidence" value="ECO:0007669"/>
    <property type="project" value="InterPro"/>
</dbReference>
<dbReference type="Gene3D" id="3.10.380.10">
    <property type="entry name" value="Colicin E3-like ribonuclease domain"/>
    <property type="match status" value="1"/>
</dbReference>
<accession>A0A0Q9YHT8</accession>
<evidence type="ECO:0000313" key="4">
    <source>
        <dbReference type="EMBL" id="MCS5707345.1"/>
    </source>
</evidence>
<name>A0A0Q9YHT8_9GAMM</name>
<sequence>MPKNNKVFNPQLTNLPLLEEQLKAGLKPNDFYHGRQTLLDIALIHEQYAAADLLKRYGAIGYLDASKIQEQRRKTIEQSALISEYSVKCHYDKLGKASLDIEELDRSTSTASRCVRLSGNDFLKEGYLNQSVAIIRVQDKLNIVILEKRDPSKVVAVFQFDENFQLNLLSANAHSHNISIESEGQINICEKISAKKLSVIADTLHVQKAAFIQGCELKIDAKRSVRNQGVWLTETLALCSFDFINEGHIRLTEKYSIDCGGRFEQKNELIAVRQGSVKAHVVENAATSTLLIAEGELKLYGKAYVKNSGSILADYLVLDSEHLVNNQYGALIKAVTCIVPPKPNQFNNAGFYLVGRKNHLSILDKVLNYATSAVEITGMLLPMPSQSLKNLRTSLLVAKTLYHSAGILSRLYQGKYLEVSNSEYVHFFLDHVLPSIGGLSGNDEKTKFVCNVFYQLWGWYLGEDELIDRSLTILELIISAAATLGKGKLSAEDISLLQNVSRKIMHSRNTFKFAKSAIEVISAYSLGTAEDTRNANDTIAALSESALRDMIDRLSPDKIFGIEFNPKDLALFVLNGGHQQSHTEIIKRTLYSLIYALHKSEKISDSLKAEYQLYAQSFFSGKNWLLLYQRYQEGKITYAELTQQLFNNLTIYASYRATINQIEASAAKVLETESLSATDEAESRASEQLESNLEKTIEDEEQAEPEVHSVLEDGVTEEENQEEFELIEDTTYAPTEEEVLEKIHENAEAVRISYGADVAKVDVIIDVDAQVEKILHPQQDTDTDTETPESLNFGEQLDKLLSNGINTQHVQAMMEVQRALDGDYAAQGYLGVFASTLHNHGLLDSVGNAHFSIEVGNNSNSMRATENILISGHDISVRDEDNKRIAALSNNEANSSFLNEASGTITSGNDIRFSGVGQLENRGSVQADAHVYINDAKSVVNHEKASIIGVESVDVVADVEVQNIGYVSGKNVSLEGTQKEAHNAGNIVAQEEIVLKSQQKINHTSGRLSAQKIILAGTEIEKSGNMSAVLVKTTGYDTERPESITWRSGEGNDNIYALSLNPQKSFQCDADAFNGTQITDLQLNEAKLGQTQWPSLSPDFKNIFQLQLPYSERSISLESLPQLNPAATFILNAPGTRLEAVGDVPVHYANTLRYKGDAFRQTGSHGFKEAWFDTKDFDIEGGTNKLYLEKGGVIQSKTFNNKGNLHADGIIHWNVESFTNDAQIRHYIEEFIHSKENYVTDYVDSTAIVENSGSIYATGHRGHIADFQSTGGKFRSGTEGNYLYVDNAHLRPLFTQSGVYSRGVIEDVGWSWHSLPKANNAQFSSEGETVLYGTGKMIASGADVWGDKGTHLYFNEGVHDDKVESREYVIQQAKERSGGKNRHVTVPYTQAQVVSQNYISANDGPITIASADGSIFLKNTILSTPYDASLIARDKIWIDGAEVSIYERAHYKERGLKRRKTVRSDSHSVEVHSSYLFIGGTLVVSCLDFQLSAVSGVIGNADVTAFTTNLSAQEESFKNTTTTKTFSIGLPGENLIELLSSHNAKAIFSSLVKNCGWDIDELTALANAKSIAEIPAPLLNCARDAWNLTAMVAHACNEFGGSPAKFIGSITDQMGLTTQLSNGMRIPTPNVSLNWSKTKEKTEQSHMVASNLYIGGTFKLFGSKLIIADGSKIDANVLLLSLAKGIEMTKGVDKYSYQSVTKSGSLTTDLSNPIASSVSASRNSVRIESETVDLALLQGREAAYISVGESIVGEGRIIADKGKVSAPHIELVSAQSSYTESCKASSVGIGANAIGAGVLPQASINASQSRVENTVTEKAGIFIENGTLVTNECNLEKGSVISVKRLERLDGKEGLPVITGSMATDHNTQTQSSVGITLAHFDAEPGADMRYSSDRAQTIHQPSVYAENIVAGDFVGINTDKAQESIELESCHRGYAVAGFVPNKEKYEKQAEDIQKASNKALHFLFKHPASKSTQQNSLTPAPVEERLTIDESAVQTLEQTSESSIENDIRLDLNAYFMRESAQDGIYEKPKEASDSTEIKEKESEAEDLREQSQIEQTETPSNEKEKLDLSMPGMAKLYSLPDVEFYLAQLSPEELRYLTEMVVAYENGDPEGKIEKLRQAYASSQKDGFSKFLEVFNPFPKAHAIAPALPFATIYLLGALGILTYKATLEQSNFDYAMNEPEDVNSDFPALNHQALYFEIGMWLKNKFTSQPDLPDSAMGFPIHESDDVSYITPIPDAEAYGKQLEHIPIIDNLGQILSQPVPEKQSGADIYSQPLPPNSLKWNFDAYKVNGEEFIKTKDHDYYSAADYLEGFPGSYRVQGKTPMGDGKKLRRRWKTEDGKILEWDYQHGEVEMYTEKGKHLGAYDPDTGKKVKEPNNERNIKKFL</sequence>
<dbReference type="STRING" id="437022.CC99x_02462"/>
<feature type="region of interest" description="Disordered" evidence="1">
    <location>
        <begin position="677"/>
        <end position="706"/>
    </location>
</feature>
<comment type="caution">
    <text evidence="3">The sequence shown here is derived from an EMBL/GenBank/DDBJ whole genome shotgun (WGS) entry which is preliminary data.</text>
</comment>
<dbReference type="GO" id="GO:0003723">
    <property type="term" value="F:RNA binding"/>
    <property type="evidence" value="ECO:0007669"/>
    <property type="project" value="InterPro"/>
</dbReference>
<dbReference type="Pfam" id="PF09000">
    <property type="entry name" value="Cytotoxic"/>
    <property type="match status" value="1"/>
</dbReference>
<reference evidence="4" key="2">
    <citation type="journal article" date="2016" name="Genome Announc.">
        <title>Draft Genome Sequences of Two Novel Amoeba-Resistant Intranuclear Bacteria, 'Candidatus Berkiella cookevillensis' and 'Candidatus Berkiella aquae'.</title>
        <authorList>
            <person name="Mehari Y.T."/>
            <person name="Arivett B.A."/>
            <person name="Farone A.L."/>
            <person name="Gunderson J.H."/>
            <person name="Farone M.B."/>
        </authorList>
    </citation>
    <scope>NUCLEOTIDE SEQUENCE</scope>
    <source>
        <strain evidence="4">CC99</strain>
    </source>
</reference>
<feature type="region of interest" description="Disordered" evidence="1">
    <location>
        <begin position="2027"/>
        <end position="2070"/>
    </location>
</feature>
<reference evidence="3" key="1">
    <citation type="submission" date="2015-09" db="EMBL/GenBank/DDBJ databases">
        <title>Draft Genome Sequences of Two Novel Amoeba-resistant Intranuclear Bacteria, Candidatus Berkiella cookevillensis and Candidatus Berkiella aquae.</title>
        <authorList>
            <person name="Mehari Y.T."/>
            <person name="Arivett B.A."/>
            <person name="Farone A.L."/>
            <person name="Gunderson J.H."/>
            <person name="Farone M.B."/>
        </authorList>
    </citation>
    <scope>NUCLEOTIDE SEQUENCE [LARGE SCALE GENOMIC DNA]</scope>
    <source>
        <strain evidence="3">CC99</strain>
    </source>
</reference>
<evidence type="ECO:0000313" key="3">
    <source>
        <dbReference type="EMBL" id="KRG17314.1"/>
    </source>
</evidence>
<dbReference type="SUPFAM" id="SSF63840">
    <property type="entry name" value="Ribonuclease domain of colicin E3"/>
    <property type="match status" value="1"/>
</dbReference>
<organism evidence="3">
    <name type="scientific">Candidatus Berkiella cookevillensis</name>
    <dbReference type="NCBI Taxonomy" id="437022"/>
    <lineage>
        <taxon>Bacteria</taxon>
        <taxon>Pseudomonadati</taxon>
        <taxon>Pseudomonadota</taxon>
        <taxon>Gammaproteobacteria</taxon>
        <taxon>Candidatus Berkiellales</taxon>
        <taxon>Candidatus Berkiellaceae</taxon>
        <taxon>Candidatus Berkiella</taxon>
    </lineage>
</organism>
<feature type="compositionally biased region" description="Basic and acidic residues" evidence="1">
    <location>
        <begin position="681"/>
        <end position="696"/>
    </location>
</feature>